<dbReference type="Proteomes" id="UP000295367">
    <property type="component" value="Unassembled WGS sequence"/>
</dbReference>
<evidence type="ECO:0000313" key="2">
    <source>
        <dbReference type="Proteomes" id="UP000295367"/>
    </source>
</evidence>
<keyword evidence="2" id="KW-1185">Reference proteome</keyword>
<accession>A0A4R3Y2C1</accession>
<sequence length="103" mass="11067">MKRTSPSRESDEGVANGIKNAKMECAVFINHHEGNVINIMAAGIDLAKNILVVHGVDESGKASLVKPKATRDQLLPVIANLTSYLISMKPALVRTATNWLKSG</sequence>
<protein>
    <submittedName>
        <fullName evidence="1">Uncharacterized protein</fullName>
    </submittedName>
</protein>
<proteinExistence type="predicted"/>
<name>A0A4R3Y2C1_9PROT</name>
<gene>
    <name evidence="1" type="ORF">EDC63_10848</name>
</gene>
<reference evidence="1 2" key="1">
    <citation type="submission" date="2019-03" db="EMBL/GenBank/DDBJ databases">
        <title>Genomic Encyclopedia of Type Strains, Phase IV (KMG-IV): sequencing the most valuable type-strain genomes for metagenomic binning, comparative biology and taxonomic classification.</title>
        <authorList>
            <person name="Goeker M."/>
        </authorList>
    </citation>
    <scope>NUCLEOTIDE SEQUENCE [LARGE SCALE GENOMIC DNA]</scope>
    <source>
        <strain evidence="1 2">DSM 100309</strain>
    </source>
</reference>
<dbReference type="EMBL" id="SMCO01000008">
    <property type="protein sequence ID" value="TCV85840.1"/>
    <property type="molecule type" value="Genomic_DNA"/>
</dbReference>
<comment type="caution">
    <text evidence="1">The sequence shown here is derived from an EMBL/GenBank/DDBJ whole genome shotgun (WGS) entry which is preliminary data.</text>
</comment>
<dbReference type="AlphaFoldDB" id="A0A4R3Y2C1"/>
<dbReference type="OrthoDB" id="5289737at2"/>
<evidence type="ECO:0000313" key="1">
    <source>
        <dbReference type="EMBL" id="TCV85840.1"/>
    </source>
</evidence>
<organism evidence="1 2">
    <name type="scientific">Sulfurirhabdus autotrophica</name>
    <dbReference type="NCBI Taxonomy" id="1706046"/>
    <lineage>
        <taxon>Bacteria</taxon>
        <taxon>Pseudomonadati</taxon>
        <taxon>Pseudomonadota</taxon>
        <taxon>Betaproteobacteria</taxon>
        <taxon>Nitrosomonadales</taxon>
        <taxon>Sulfuricellaceae</taxon>
        <taxon>Sulfurirhabdus</taxon>
    </lineage>
</organism>